<dbReference type="InterPro" id="IPR019637">
    <property type="entry name" value="DUF2501"/>
</dbReference>
<organism evidence="1 2">
    <name type="scientific">Pistricoccus aurantiacus</name>
    <dbReference type="NCBI Taxonomy" id="1883414"/>
    <lineage>
        <taxon>Bacteria</taxon>
        <taxon>Pseudomonadati</taxon>
        <taxon>Pseudomonadota</taxon>
        <taxon>Gammaproteobacteria</taxon>
        <taxon>Oceanospirillales</taxon>
        <taxon>Halomonadaceae</taxon>
        <taxon>Pistricoccus</taxon>
    </lineage>
</organism>
<dbReference type="Pfam" id="PF10696">
    <property type="entry name" value="DUF2501"/>
    <property type="match status" value="1"/>
</dbReference>
<dbReference type="OrthoDB" id="6168142at2"/>
<evidence type="ECO:0000313" key="2">
    <source>
        <dbReference type="Proteomes" id="UP000321272"/>
    </source>
</evidence>
<dbReference type="AlphaFoldDB" id="A0A5B8SRX1"/>
<sequence length="181" mass="18335">MLSAARGGGACFSRGPGVDIAQPHSIIIGSHFMKSGSLSSALLVLSLAVAPLASAQSMDSLKDRAGAMLSGQSGASGGSMLGSLSSGAFHLGSMQNVAGVLGYCQKQGYTKSKTEMVKEKLMGKLGGEQEAEQDIGYQQGLKGVLQGENGQGFNLSSLKDQVGEKACGLVADRAMSSFLGG</sequence>
<keyword evidence="2" id="KW-1185">Reference proteome</keyword>
<accession>A0A5B8SRX1</accession>
<dbReference type="EMBL" id="CP042382">
    <property type="protein sequence ID" value="QEA39004.1"/>
    <property type="molecule type" value="Genomic_DNA"/>
</dbReference>
<dbReference type="Proteomes" id="UP000321272">
    <property type="component" value="Chromosome"/>
</dbReference>
<proteinExistence type="predicted"/>
<dbReference type="KEGG" id="paur:FGL86_07905"/>
<protein>
    <submittedName>
        <fullName evidence="1">DUF2501 domain-containing protein</fullName>
    </submittedName>
</protein>
<reference evidence="1 2" key="1">
    <citation type="submission" date="2019-06" db="EMBL/GenBank/DDBJ databases">
        <title>Genome analyses of bacteria isolated from kimchi.</title>
        <authorList>
            <person name="Lee S."/>
            <person name="Ahn S."/>
            <person name="Roh S."/>
        </authorList>
    </citation>
    <scope>NUCLEOTIDE SEQUENCE [LARGE SCALE GENOMIC DNA]</scope>
    <source>
        <strain evidence="1 2">CBA4606</strain>
    </source>
</reference>
<name>A0A5B8SRX1_9GAMM</name>
<gene>
    <name evidence="1" type="ORF">FGL86_07905</name>
</gene>
<evidence type="ECO:0000313" key="1">
    <source>
        <dbReference type="EMBL" id="QEA39004.1"/>
    </source>
</evidence>